<dbReference type="STRING" id="28573.A0A0U1LYF6"/>
<dbReference type="OrthoDB" id="4812218at2759"/>
<organism evidence="2 3">
    <name type="scientific">Talaromyces islandicus</name>
    <name type="common">Penicillium islandicum</name>
    <dbReference type="NCBI Taxonomy" id="28573"/>
    <lineage>
        <taxon>Eukaryota</taxon>
        <taxon>Fungi</taxon>
        <taxon>Dikarya</taxon>
        <taxon>Ascomycota</taxon>
        <taxon>Pezizomycotina</taxon>
        <taxon>Eurotiomycetes</taxon>
        <taxon>Eurotiomycetidae</taxon>
        <taxon>Eurotiales</taxon>
        <taxon>Trichocomaceae</taxon>
        <taxon>Talaromyces</taxon>
        <taxon>Talaromyces sect. Islandici</taxon>
    </lineage>
</organism>
<sequence length="236" mass="26144">MLSTPSIILLLNLFHLCKGGSTFEEKYRADYVPKVIETPYGPQVVAPDTPYVAAAGPNQLYFIDTRFDKETASHVKEQIERGSLPKANEYISIDEISATAEIKNSATGETTFVFDPPYARVMFAKGINRHNPELKVPEHEPAGDWLVAYDIGNKLTKRTGFCSSYGGYYDSDCVVQSGGVCTLCQDNRVDNYCSAGMTNAIGICHPKGCLKAVDTPKKDGETDSSYYQRMDELHWT</sequence>
<reference evidence="2 3" key="1">
    <citation type="submission" date="2015-04" db="EMBL/GenBank/DDBJ databases">
        <authorList>
            <person name="Syromyatnikov M.Y."/>
            <person name="Popov V.N."/>
        </authorList>
    </citation>
    <scope>NUCLEOTIDE SEQUENCE [LARGE SCALE GENOMIC DNA]</scope>
    <source>
        <strain evidence="2">WF-38-12</strain>
    </source>
</reference>
<protein>
    <submittedName>
        <fullName evidence="2">Uncharacterized protein</fullName>
    </submittedName>
</protein>
<feature type="signal peptide" evidence="1">
    <location>
        <begin position="1"/>
        <end position="19"/>
    </location>
</feature>
<accession>A0A0U1LYF6</accession>
<evidence type="ECO:0000256" key="1">
    <source>
        <dbReference type="SAM" id="SignalP"/>
    </source>
</evidence>
<keyword evidence="1" id="KW-0732">Signal</keyword>
<name>A0A0U1LYF6_TALIS</name>
<keyword evidence="3" id="KW-1185">Reference proteome</keyword>
<dbReference type="Proteomes" id="UP000054383">
    <property type="component" value="Unassembled WGS sequence"/>
</dbReference>
<evidence type="ECO:0000313" key="2">
    <source>
        <dbReference type="EMBL" id="CRG87670.1"/>
    </source>
</evidence>
<dbReference type="AlphaFoldDB" id="A0A0U1LYF6"/>
<evidence type="ECO:0000313" key="3">
    <source>
        <dbReference type="Proteomes" id="UP000054383"/>
    </source>
</evidence>
<dbReference type="EMBL" id="CVMT01000003">
    <property type="protein sequence ID" value="CRG87670.1"/>
    <property type="molecule type" value="Genomic_DNA"/>
</dbReference>
<proteinExistence type="predicted"/>
<gene>
    <name evidence="2" type="ORF">PISL3812_04690</name>
</gene>
<feature type="chain" id="PRO_5006711360" evidence="1">
    <location>
        <begin position="20"/>
        <end position="236"/>
    </location>
</feature>